<keyword evidence="3" id="KW-1185">Reference proteome</keyword>
<evidence type="ECO:0000313" key="3">
    <source>
        <dbReference type="Proteomes" id="UP000094172"/>
    </source>
</evidence>
<name>A0A1E3VMT3_9HYPH</name>
<evidence type="ECO:0000313" key="2">
    <source>
        <dbReference type="EMBL" id="ODR94611.1"/>
    </source>
</evidence>
<accession>A0A1E3VMT3</accession>
<proteinExistence type="predicted"/>
<keyword evidence="1" id="KW-0472">Membrane</keyword>
<organism evidence="2 3">
    <name type="scientific">Methyloceanibacter stevinii</name>
    <dbReference type="NCBI Taxonomy" id="1774970"/>
    <lineage>
        <taxon>Bacteria</taxon>
        <taxon>Pseudomonadati</taxon>
        <taxon>Pseudomonadota</taxon>
        <taxon>Alphaproteobacteria</taxon>
        <taxon>Hyphomicrobiales</taxon>
        <taxon>Hyphomicrobiaceae</taxon>
        <taxon>Methyloceanibacter</taxon>
    </lineage>
</organism>
<keyword evidence="1" id="KW-0812">Transmembrane</keyword>
<feature type="transmembrane region" description="Helical" evidence="1">
    <location>
        <begin position="60"/>
        <end position="81"/>
    </location>
</feature>
<comment type="caution">
    <text evidence="2">The sequence shown here is derived from an EMBL/GenBank/DDBJ whole genome shotgun (WGS) entry which is preliminary data.</text>
</comment>
<keyword evidence="1" id="KW-1133">Transmembrane helix</keyword>
<dbReference type="Proteomes" id="UP000094172">
    <property type="component" value="Unassembled WGS sequence"/>
</dbReference>
<dbReference type="AlphaFoldDB" id="A0A1E3VMT3"/>
<dbReference type="EMBL" id="LPWE01000012">
    <property type="protein sequence ID" value="ODR94611.1"/>
    <property type="molecule type" value="Genomic_DNA"/>
</dbReference>
<evidence type="ECO:0000256" key="1">
    <source>
        <dbReference type="SAM" id="Phobius"/>
    </source>
</evidence>
<protein>
    <recommendedName>
        <fullName evidence="4">DUF3147 family protein</fullName>
    </recommendedName>
</protein>
<dbReference type="InterPro" id="IPR058117">
    <property type="entry name" value="BV97_02767-like"/>
</dbReference>
<gene>
    <name evidence="2" type="ORF">AUC70_08270</name>
</gene>
<dbReference type="NCBIfam" id="NF006749">
    <property type="entry name" value="PRK09272.1-2"/>
    <property type="match status" value="1"/>
</dbReference>
<sequence length="116" mass="12209">MLYATIKVLLTSVLVVAVSEAAKRSALFGALIASVPLTSVLAMIWLYADTGDTEKIARLSTGVFWLVLPSLVLFVSLPMFLRAGLGFPASLAIATALTVGAYFAMLYVLGLAGIEI</sequence>
<evidence type="ECO:0008006" key="4">
    <source>
        <dbReference type="Google" id="ProtNLM"/>
    </source>
</evidence>
<dbReference type="RefSeq" id="WP_069444966.1">
    <property type="nucleotide sequence ID" value="NZ_LPWE01000012.1"/>
</dbReference>
<reference evidence="2 3" key="1">
    <citation type="journal article" date="2016" name="Environ. Microbiol.">
        <title>New Methyloceanibacter diversity from North Sea sediments includes methanotroph containing solely the soluble methane monooxygenase.</title>
        <authorList>
            <person name="Vekeman B."/>
            <person name="Kerckhof F.M."/>
            <person name="Cremers G."/>
            <person name="de Vos P."/>
            <person name="Vandamme P."/>
            <person name="Boon N."/>
            <person name="Op den Camp H.J."/>
            <person name="Heylen K."/>
        </authorList>
    </citation>
    <scope>NUCLEOTIDE SEQUENCE [LARGE SCALE GENOMIC DNA]</scope>
    <source>
        <strain evidence="2 3">R-67176</strain>
    </source>
</reference>
<feature type="transmembrane region" description="Helical" evidence="1">
    <location>
        <begin position="87"/>
        <end position="114"/>
    </location>
</feature>
<feature type="transmembrane region" description="Helical" evidence="1">
    <location>
        <begin position="31"/>
        <end position="48"/>
    </location>
</feature>